<evidence type="ECO:0000313" key="3">
    <source>
        <dbReference type="Proteomes" id="UP001374535"/>
    </source>
</evidence>
<dbReference type="PANTHER" id="PTHR37701:SF14">
    <property type="entry name" value="METHYL-CPG-BINDING DOMAIN PROTEIN"/>
    <property type="match status" value="1"/>
</dbReference>
<keyword evidence="3" id="KW-1185">Reference proteome</keyword>
<accession>A0AAQ3P2L8</accession>
<dbReference type="AlphaFoldDB" id="A0AAQ3P2L8"/>
<proteinExistence type="predicted"/>
<evidence type="ECO:0000256" key="1">
    <source>
        <dbReference type="SAM" id="MobiDB-lite"/>
    </source>
</evidence>
<dbReference type="EMBL" id="CP144699">
    <property type="protein sequence ID" value="WVZ20278.1"/>
    <property type="molecule type" value="Genomic_DNA"/>
</dbReference>
<evidence type="ECO:0000313" key="2">
    <source>
        <dbReference type="EMBL" id="WVZ20278.1"/>
    </source>
</evidence>
<reference evidence="2 3" key="1">
    <citation type="journal article" date="2023" name="Life. Sci Alliance">
        <title>Evolutionary insights into 3D genome organization and epigenetic landscape of Vigna mungo.</title>
        <authorList>
            <person name="Junaid A."/>
            <person name="Singh B."/>
            <person name="Bhatia S."/>
        </authorList>
    </citation>
    <scope>NUCLEOTIDE SEQUENCE [LARGE SCALE GENOMIC DNA]</scope>
    <source>
        <strain evidence="2">Urdbean</strain>
    </source>
</reference>
<feature type="region of interest" description="Disordered" evidence="1">
    <location>
        <begin position="165"/>
        <end position="185"/>
    </location>
</feature>
<dbReference type="PANTHER" id="PTHR37701">
    <property type="entry name" value="METHYL-CPG-BINDING DOMAIN-CONTAINING PROTEIN 8"/>
    <property type="match status" value="1"/>
</dbReference>
<dbReference type="InterPro" id="IPR037472">
    <property type="entry name" value="MBD8"/>
</dbReference>
<gene>
    <name evidence="2" type="ORF">V8G54_007600</name>
</gene>
<name>A0AAQ3P2L8_VIGMU</name>
<protein>
    <recommendedName>
        <fullName evidence="4">MBD domain-containing protein</fullName>
    </recommendedName>
</protein>
<sequence>MSTPEAEAAEPSSNHIHSLPLVDLRLLSQPELYTLSLSGATHRHSRASDDDSVIPKIDRSNFNESAGSRKQTFSKLRLNKRKQNCGVPASSSSYHIPEPVDRENSQIISLLQQLFGVEPLRNELCPDLADRQLFPVHVEFKQPPPVPVAFQNVPIDVIDASIRKRKRGRPRKNDNSVSVFEEETKQVNEEGSAVVTVNERGFGMDADDLDYDPFGEELKRRTGGLETEPQLLEFLETLNGEWASQRKKRRIVPASDLSDLLPAGWKIVITLLRRAGRASVVCRRYLNEKENKEKVQFLLEEVTGLAGSVAKNIVETVAGSCSKMSLEAELNMGGSVVSHIAKRQYPWILDVKLVRLSNINVRCDLPRGGCHSALYQCDSTNACYGLLWESFLGPLCVPFGFDANTHGTLWRVPMFVVANIVVFVISMYINNCVAKFRGRFSFEPMQENPLLGSSSSTLTKVGALQCDKVVIGQQGWRIVICNGLHAGIIHFFASIPGGHQFESYKEASAYLLSVSGVQDKGHLKSSCTDDGAQQLSSSMNMASESSVGHVPAGATKTDANANYSSIHSGQENQLPISLSVGSGNFNSDLALGCKSGDASDDFRGFDHQTEDKKLLEADKNDGSSVQGCSHVNDIVCNVGNEKLVGAIESSDAACNLYIPLVFSTPFSTNNSDNGQISEDINAATCIEGGISNFASQDKNTGCPESVPCGVDNNGLGLSVKLVEENTQKISFDSSKLAPNSEGEIFAGKNLEDRHLISSQEDMEIADDKVINDDKQLIVCGTDRAEFKDVFTDVKLQSSSEGFSVVTSHCELKHASLSNMDRTQTSELKDSAEENIFDSDLFSSSIDERTCVHSGYVSNVSFSSCTQDAVEYGGFDFSSDLKLTKDVSDNHILSNEDAVTRCLQERSSLNDQNSMMGNLLHRSSQSNLFALTANQHPSAFHDNVNICDGTFDALKGVDAGYMEPQLGIVSCSNIGVDAYTTASIMQGNSQGCVSVPLGGSILNFEKKSDDGVNKANKPCLSEKAQNEVEIFQTESMGLPKFL</sequence>
<feature type="region of interest" description="Disordered" evidence="1">
    <location>
        <begin position="39"/>
        <end position="70"/>
    </location>
</feature>
<dbReference type="Proteomes" id="UP001374535">
    <property type="component" value="Chromosome 2"/>
</dbReference>
<organism evidence="2 3">
    <name type="scientific">Vigna mungo</name>
    <name type="common">Black gram</name>
    <name type="synonym">Phaseolus mungo</name>
    <dbReference type="NCBI Taxonomy" id="3915"/>
    <lineage>
        <taxon>Eukaryota</taxon>
        <taxon>Viridiplantae</taxon>
        <taxon>Streptophyta</taxon>
        <taxon>Embryophyta</taxon>
        <taxon>Tracheophyta</taxon>
        <taxon>Spermatophyta</taxon>
        <taxon>Magnoliopsida</taxon>
        <taxon>eudicotyledons</taxon>
        <taxon>Gunneridae</taxon>
        <taxon>Pentapetalae</taxon>
        <taxon>rosids</taxon>
        <taxon>fabids</taxon>
        <taxon>Fabales</taxon>
        <taxon>Fabaceae</taxon>
        <taxon>Papilionoideae</taxon>
        <taxon>50 kb inversion clade</taxon>
        <taxon>NPAAA clade</taxon>
        <taxon>indigoferoid/millettioid clade</taxon>
        <taxon>Phaseoleae</taxon>
        <taxon>Vigna</taxon>
    </lineage>
</organism>
<evidence type="ECO:0008006" key="4">
    <source>
        <dbReference type="Google" id="ProtNLM"/>
    </source>
</evidence>